<evidence type="ECO:0000256" key="7">
    <source>
        <dbReference type="ARBA" id="ARBA00023203"/>
    </source>
</evidence>
<dbReference type="GO" id="GO:0005524">
    <property type="term" value="F:ATP binding"/>
    <property type="evidence" value="ECO:0007669"/>
    <property type="project" value="UniProtKB-UniRule"/>
</dbReference>
<dbReference type="InterPro" id="IPR008989">
    <property type="entry name" value="Myosin_S1_N"/>
</dbReference>
<evidence type="ECO:0000256" key="4">
    <source>
        <dbReference type="ARBA" id="ARBA00023054"/>
    </source>
</evidence>
<keyword evidence="6 8" id="KW-0505">Motor protein</keyword>
<organism evidence="13 14">
    <name type="scientific">Bifiguratus adelaidae</name>
    <dbReference type="NCBI Taxonomy" id="1938954"/>
    <lineage>
        <taxon>Eukaryota</taxon>
        <taxon>Fungi</taxon>
        <taxon>Fungi incertae sedis</taxon>
        <taxon>Mucoromycota</taxon>
        <taxon>Mucoromycotina</taxon>
        <taxon>Endogonomycetes</taxon>
        <taxon>Endogonales</taxon>
        <taxon>Endogonales incertae sedis</taxon>
        <taxon>Bifiguratus</taxon>
    </lineage>
</organism>
<dbReference type="Gene3D" id="1.10.10.820">
    <property type="match status" value="1"/>
</dbReference>
<dbReference type="OrthoDB" id="6108017at2759"/>
<accession>A0A261Y1R9</accession>
<proteinExistence type="inferred from homology"/>
<evidence type="ECO:0000256" key="3">
    <source>
        <dbReference type="ARBA" id="ARBA00022840"/>
    </source>
</evidence>
<dbReference type="GO" id="GO:0016459">
    <property type="term" value="C:myosin complex"/>
    <property type="evidence" value="ECO:0007669"/>
    <property type="project" value="UniProtKB-KW"/>
</dbReference>
<dbReference type="PANTHER" id="PTHR13140">
    <property type="entry name" value="MYOSIN"/>
    <property type="match status" value="1"/>
</dbReference>
<dbReference type="SUPFAM" id="SSF52540">
    <property type="entry name" value="P-loop containing nucleoside triphosphate hydrolases"/>
    <property type="match status" value="1"/>
</dbReference>
<feature type="binding site" evidence="8">
    <location>
        <begin position="189"/>
        <end position="196"/>
    </location>
    <ligand>
        <name>ATP</name>
        <dbReference type="ChEBI" id="CHEBI:30616"/>
    </ligand>
</feature>
<sequence length="1331" mass="152702">MVIRSDSLGGSMMHMYGQQVLLKSRTNEAVDAVAQAAFNEKKWLWVEDSQEGFIAGYVTSERKGPNGDEYEVYLNNGKVRTVNANDTQKMNPPKFDKMEDMAELSILNEASVTHNLRMRYQDNLIYTYSGLFLVALNPYRKLPIYSDSVVQSYKNKRRGEMPPHIYAVTDLAYHDMLQDKENQTILITGESGAGKTENTKKSIQYLASIALDKFASSATSTRDGGKLEKQILEANPILEAFGNAQTIRNNNSSRFGKFIRIEFSSSGQIAGGNIQWYLLEKSRVAFQAPDERNYHIFYQLMNSHRSESKDNFKQELLLDGDCSDYRFLRSGARFIEGVDDAQEYNVLKNAMNIMGFSRKEQLDFLRVVAAILHLGNITVTADRSDQVQLPDIRPIERACHVLGIPVQEFMKGLLRPKILAGRDWVAKAQSKTQVMYSIEALAKALYERSFGKLVDRINKAIDQARTSHSSNFIGVLDIAGFEIFEVNSFEQLCINYTNERLQQFFNHNMFTLEQEEYRKEGIDWKFRDFGLHLQPTIDLIDKNNPVGILSCLDEECLIGSSDDAFMNKLNTLWKGKSEKYEPVRFKKGFILHHYAAKVEYSTEGWLKKNKDPLNETVTRLFATSSEPYIASLFEDYLEADAISDSAISRTRMMRIGGGSFRTVGQRHKEQLNSLMETLANTTPHFVRCIIPNTEKKPGKYQIPLVLEQLRCNGVLEGIRICRDGFPNRLPYAEFKKRYEILCADALPPGYIDGREAAKILLTALDLDENQYRLGTAKVFFRVGVLADLEDIRDQKLASIFTGIQAHARGHSARRKIQRRAAQSEMIRVIQKNARKYIELKEWPWWKLYLRIKPLTTANRADNEIRKKEQEKKAVQAELDKVRQEKQYLEQQHMDLGREKKTIEEQFMSELRMAADEKDILQRSLNQAQAKTKDLEQEIETLAAELEGVEDERDQLVLSNKQFELRVTELSADLEESQQITASLQQELAQKTDEYNTLLNDKEKEVSKALNLSELEMALQKTIIDLRDALNQKEVELTSTVTRLQDQISELQEQLTKEKTQHRELQDTHHSILTQSKADTEKHATELRDLKSQSSEKVSELRKLQAELSQANVNAEKTKNRLEGELSDLRLELERKQVAWRASAKICGQAQADLAKSQKETEHERSLRERVDADLMQAKEDLRKLRRDLHDACEELEESNNGKKAIEQELSIVSSTFGDDIRSVHDLGKVKQDWETRLKALENELAEEKSKLAISEKARCKAERELAEEQERLEDLFTQKEGTFEETKLILMKEVQDLGEKLEVERAAKEDAQSLLRRLTKEISGIVGSYDV</sequence>
<dbReference type="CDD" id="cd01377">
    <property type="entry name" value="MYSc_class_II"/>
    <property type="match status" value="1"/>
</dbReference>
<evidence type="ECO:0000313" key="14">
    <source>
        <dbReference type="Proteomes" id="UP000242875"/>
    </source>
</evidence>
<feature type="region of interest" description="Actin-binding" evidence="8">
    <location>
        <begin position="671"/>
        <end position="693"/>
    </location>
</feature>
<dbReference type="Gene3D" id="1.20.120.720">
    <property type="entry name" value="Myosin VI head, motor domain, U50 subdomain"/>
    <property type="match status" value="1"/>
</dbReference>
<name>A0A261Y1R9_9FUNG</name>
<evidence type="ECO:0000256" key="5">
    <source>
        <dbReference type="ARBA" id="ARBA00023123"/>
    </source>
</evidence>
<evidence type="ECO:0000256" key="10">
    <source>
        <dbReference type="SAM" id="MobiDB-lite"/>
    </source>
</evidence>
<feature type="compositionally biased region" description="Basic and acidic residues" evidence="10">
    <location>
        <begin position="1077"/>
        <end position="1090"/>
    </location>
</feature>
<feature type="domain" description="Myosin motor" evidence="11">
    <location>
        <begin position="96"/>
        <end position="793"/>
    </location>
</feature>
<dbReference type="Gene3D" id="2.30.30.360">
    <property type="entry name" value="Myosin S1 fragment, N-terminal"/>
    <property type="match status" value="1"/>
</dbReference>
<dbReference type="FunFam" id="1.10.10.820:FF:000001">
    <property type="entry name" value="Myosin heavy chain"/>
    <property type="match status" value="1"/>
</dbReference>
<feature type="region of interest" description="Disordered" evidence="10">
    <location>
        <begin position="1055"/>
        <end position="1097"/>
    </location>
</feature>
<evidence type="ECO:0000259" key="12">
    <source>
        <dbReference type="PROSITE" id="PS51844"/>
    </source>
</evidence>
<evidence type="ECO:0000256" key="8">
    <source>
        <dbReference type="PROSITE-ProRule" id="PRU00782"/>
    </source>
</evidence>
<evidence type="ECO:0008006" key="15">
    <source>
        <dbReference type="Google" id="ProtNLM"/>
    </source>
</evidence>
<dbReference type="PRINTS" id="PR00193">
    <property type="entry name" value="MYOSINHEAVY"/>
</dbReference>
<dbReference type="PROSITE" id="PS51456">
    <property type="entry name" value="MYOSIN_MOTOR"/>
    <property type="match status" value="1"/>
</dbReference>
<comment type="caution">
    <text evidence="13">The sequence shown here is derived from an EMBL/GenBank/DDBJ whole genome shotgun (WGS) entry which is preliminary data.</text>
</comment>
<feature type="compositionally biased region" description="Basic and acidic residues" evidence="10">
    <location>
        <begin position="1055"/>
        <end position="1069"/>
    </location>
</feature>
<dbReference type="GO" id="GO:0051015">
    <property type="term" value="F:actin filament binding"/>
    <property type="evidence" value="ECO:0007669"/>
    <property type="project" value="InterPro"/>
</dbReference>
<dbReference type="InterPro" id="IPR001609">
    <property type="entry name" value="Myosin_head_motor_dom-like"/>
</dbReference>
<dbReference type="Proteomes" id="UP000242875">
    <property type="component" value="Unassembled WGS sequence"/>
</dbReference>
<keyword evidence="2 8" id="KW-0547">Nucleotide-binding</keyword>
<dbReference type="Gene3D" id="1.20.5.4820">
    <property type="match status" value="1"/>
</dbReference>
<keyword evidence="5 8" id="KW-0518">Myosin</keyword>
<keyword evidence="4 9" id="KW-0175">Coiled coil</keyword>
<evidence type="ECO:0000259" key="11">
    <source>
        <dbReference type="PROSITE" id="PS51456"/>
    </source>
</evidence>
<dbReference type="GO" id="GO:0016020">
    <property type="term" value="C:membrane"/>
    <property type="evidence" value="ECO:0007669"/>
    <property type="project" value="TreeGrafter"/>
</dbReference>
<comment type="similarity">
    <text evidence="1 8">Belongs to the TRAFAC class myosin-kinesin ATPase superfamily. Myosin family.</text>
</comment>
<dbReference type="Gene3D" id="1.20.58.530">
    <property type="match status" value="1"/>
</dbReference>
<evidence type="ECO:0000313" key="13">
    <source>
        <dbReference type="EMBL" id="OZJ04569.1"/>
    </source>
</evidence>
<dbReference type="SMART" id="SM00242">
    <property type="entry name" value="MYSc"/>
    <property type="match status" value="1"/>
</dbReference>
<keyword evidence="3 8" id="KW-0067">ATP-binding</keyword>
<reference evidence="13 14" key="1">
    <citation type="journal article" date="2017" name="Mycologia">
        <title>Bifiguratus adelaidae, gen. et sp. nov., a new member of Mucoromycotina in endophytic and soil-dwelling habitats.</title>
        <authorList>
            <person name="Torres-Cruz T.J."/>
            <person name="Billingsley Tobias T.L."/>
            <person name="Almatruk M."/>
            <person name="Hesse C."/>
            <person name="Kuske C.R."/>
            <person name="Desiro A."/>
            <person name="Benucci G.M."/>
            <person name="Bonito G."/>
            <person name="Stajich J.E."/>
            <person name="Dunlap C."/>
            <person name="Arnold A.E."/>
            <person name="Porras-Alfaro A."/>
        </authorList>
    </citation>
    <scope>NUCLEOTIDE SEQUENCE [LARGE SCALE GENOMIC DNA]</scope>
    <source>
        <strain evidence="13 14">AZ0501</strain>
    </source>
</reference>
<dbReference type="EMBL" id="MVBO01000036">
    <property type="protein sequence ID" value="OZJ04569.1"/>
    <property type="molecule type" value="Genomic_DNA"/>
</dbReference>
<dbReference type="PROSITE" id="PS50096">
    <property type="entry name" value="IQ"/>
    <property type="match status" value="1"/>
</dbReference>
<evidence type="ECO:0000256" key="6">
    <source>
        <dbReference type="ARBA" id="ARBA00023175"/>
    </source>
</evidence>
<evidence type="ECO:0000256" key="1">
    <source>
        <dbReference type="ARBA" id="ARBA00008314"/>
    </source>
</evidence>
<gene>
    <name evidence="13" type="ORF">BZG36_02720</name>
</gene>
<dbReference type="InterPro" id="IPR036961">
    <property type="entry name" value="Kinesin_motor_dom_sf"/>
</dbReference>
<dbReference type="InterPro" id="IPR027417">
    <property type="entry name" value="P-loop_NTPase"/>
</dbReference>
<dbReference type="InterPro" id="IPR004009">
    <property type="entry name" value="SH3_Myosin"/>
</dbReference>
<dbReference type="FunFam" id="3.40.850.10:FF:000101">
    <property type="entry name" value="Slow myosin heavy chain 2"/>
    <property type="match status" value="1"/>
</dbReference>
<dbReference type="FunFam" id="1.20.5.4820:FF:000002">
    <property type="entry name" value="Myosin heavy chain 10"/>
    <property type="match status" value="1"/>
</dbReference>
<protein>
    <recommendedName>
        <fullName evidence="15">Myosin motor domain-containing protein</fullName>
    </recommendedName>
</protein>
<dbReference type="PANTHER" id="PTHR13140:SF857">
    <property type="entry name" value="MYOSIN-11"/>
    <property type="match status" value="1"/>
</dbReference>
<dbReference type="GO" id="GO:0005737">
    <property type="term" value="C:cytoplasm"/>
    <property type="evidence" value="ECO:0007669"/>
    <property type="project" value="TreeGrafter"/>
</dbReference>
<feature type="coiled-coil region" evidence="9">
    <location>
        <begin position="1167"/>
        <end position="1257"/>
    </location>
</feature>
<dbReference type="PROSITE" id="PS51844">
    <property type="entry name" value="SH3_LIKE"/>
    <property type="match status" value="1"/>
</dbReference>
<evidence type="ECO:0000256" key="9">
    <source>
        <dbReference type="SAM" id="Coils"/>
    </source>
</evidence>
<keyword evidence="14" id="KW-1185">Reference proteome</keyword>
<dbReference type="Gene3D" id="1.20.5.340">
    <property type="match status" value="1"/>
</dbReference>
<dbReference type="Pfam" id="PF02736">
    <property type="entry name" value="Myosin_N"/>
    <property type="match status" value="1"/>
</dbReference>
<evidence type="ECO:0000256" key="2">
    <source>
        <dbReference type="ARBA" id="ARBA00022741"/>
    </source>
</evidence>
<keyword evidence="7 8" id="KW-0009">Actin-binding</keyword>
<dbReference type="Gene3D" id="3.40.850.10">
    <property type="entry name" value="Kinesin motor domain"/>
    <property type="match status" value="1"/>
</dbReference>
<dbReference type="Pfam" id="PF00063">
    <property type="entry name" value="Myosin_head"/>
    <property type="match status" value="1"/>
</dbReference>
<feature type="domain" description="Myosin N-terminal SH3-like" evidence="12">
    <location>
        <begin position="39"/>
        <end position="92"/>
    </location>
</feature>
<dbReference type="GO" id="GO:0000146">
    <property type="term" value="F:microfilament motor activity"/>
    <property type="evidence" value="ECO:0007669"/>
    <property type="project" value="TreeGrafter"/>
</dbReference>
<dbReference type="GO" id="GO:0007015">
    <property type="term" value="P:actin filament organization"/>
    <property type="evidence" value="ECO:0007669"/>
    <property type="project" value="TreeGrafter"/>
</dbReference>